<dbReference type="PANTHER" id="PTHR42305:SF1">
    <property type="entry name" value="MEMBRANE PROTEIN RV1733C-RELATED"/>
    <property type="match status" value="1"/>
</dbReference>
<evidence type="ECO:0000256" key="1">
    <source>
        <dbReference type="SAM" id="Phobius"/>
    </source>
</evidence>
<dbReference type="InterPro" id="IPR039708">
    <property type="entry name" value="MT1774/Rv1733c-like"/>
</dbReference>
<accession>A0ABY6PZW8</accession>
<keyword evidence="3" id="KW-1185">Reference proteome</keyword>
<dbReference type="Proteomes" id="UP001164963">
    <property type="component" value="Chromosome"/>
</dbReference>
<feature type="transmembrane region" description="Helical" evidence="1">
    <location>
        <begin position="146"/>
        <end position="169"/>
    </location>
</feature>
<dbReference type="EMBL" id="CP098740">
    <property type="protein sequence ID" value="UZK57527.1"/>
    <property type="molecule type" value="Genomic_DNA"/>
</dbReference>
<sequence length="198" mass="21960">MAGVWRWRHNPLRRATDRCEAWLALVAFLMLLLAAPAVGWFCGARTDTALQAAVRAQRADRHLTTAVVVRRVAGARYASDPEISGDSMRRTEVVARWHTPDGAARTARVTTASRNASPGARVRIWTDRRGTPALRPMDIPTAHTHAALAGFGAAMLSALLIECVRRLILRRMTWRRYERIDRAWAAVGPDWGRTGTGS</sequence>
<evidence type="ECO:0000313" key="3">
    <source>
        <dbReference type="Proteomes" id="UP001164963"/>
    </source>
</evidence>
<evidence type="ECO:0000313" key="2">
    <source>
        <dbReference type="EMBL" id="UZK57527.1"/>
    </source>
</evidence>
<keyword evidence="1" id="KW-0472">Membrane</keyword>
<organism evidence="2 3">
    <name type="scientific">Streptomyces drozdowiczii</name>
    <dbReference type="NCBI Taxonomy" id="202862"/>
    <lineage>
        <taxon>Bacteria</taxon>
        <taxon>Bacillati</taxon>
        <taxon>Actinomycetota</taxon>
        <taxon>Actinomycetes</taxon>
        <taxon>Kitasatosporales</taxon>
        <taxon>Streptomycetaceae</taxon>
        <taxon>Streptomyces</taxon>
    </lineage>
</organism>
<name>A0ABY6PZW8_9ACTN</name>
<keyword evidence="1" id="KW-0812">Transmembrane</keyword>
<reference evidence="2" key="1">
    <citation type="journal article" date="2022" name="Front. Microbiol.">
        <title>Mirubactin C rescues the lethal effect of cell wall biosynthesis mutations in Bacillus subtilis.</title>
        <authorList>
            <person name="Kepplinger B."/>
            <person name="Wen X."/>
            <person name="Tyler A.R."/>
            <person name="Kim B.Y."/>
            <person name="Brown J."/>
            <person name="Banks P."/>
            <person name="Dashti Y."/>
            <person name="Mackenzie E.S."/>
            <person name="Wills C."/>
            <person name="Kawai Y."/>
            <person name="Waldron K.J."/>
            <person name="Allenby N.E.E."/>
            <person name="Wu L.J."/>
            <person name="Hall M.J."/>
            <person name="Errington J."/>
        </authorList>
    </citation>
    <scope>NUCLEOTIDE SEQUENCE</scope>
    <source>
        <strain evidence="2">MDA8-470</strain>
    </source>
</reference>
<dbReference type="RefSeq" id="WP_073969709.1">
    <property type="nucleotide sequence ID" value="NZ_CP098740.1"/>
</dbReference>
<protein>
    <recommendedName>
        <fullName evidence="4">Integral membrane protein</fullName>
    </recommendedName>
</protein>
<gene>
    <name evidence="2" type="ORF">NEH16_28680</name>
</gene>
<feature type="transmembrane region" description="Helical" evidence="1">
    <location>
        <begin position="21"/>
        <end position="41"/>
    </location>
</feature>
<evidence type="ECO:0008006" key="4">
    <source>
        <dbReference type="Google" id="ProtNLM"/>
    </source>
</evidence>
<keyword evidence="1" id="KW-1133">Transmembrane helix</keyword>
<proteinExistence type="predicted"/>
<dbReference type="PANTHER" id="PTHR42305">
    <property type="entry name" value="MEMBRANE PROTEIN RV1733C-RELATED"/>
    <property type="match status" value="1"/>
</dbReference>